<dbReference type="AlphaFoldDB" id="A0A1I6ZP01"/>
<feature type="non-terminal residue" evidence="1">
    <location>
        <position position="1"/>
    </location>
</feature>
<organism evidence="1 2">
    <name type="scientific">Methanosarcina thermophila</name>
    <dbReference type="NCBI Taxonomy" id="2210"/>
    <lineage>
        <taxon>Archaea</taxon>
        <taxon>Methanobacteriati</taxon>
        <taxon>Methanobacteriota</taxon>
        <taxon>Stenosarchaea group</taxon>
        <taxon>Methanomicrobia</taxon>
        <taxon>Methanosarcinales</taxon>
        <taxon>Methanosarcinaceae</taxon>
        <taxon>Methanosarcina</taxon>
    </lineage>
</organism>
<reference evidence="1 2" key="1">
    <citation type="submission" date="2016-10" db="EMBL/GenBank/DDBJ databases">
        <authorList>
            <person name="Varghese N."/>
            <person name="Submissions S."/>
        </authorList>
    </citation>
    <scope>NUCLEOTIDE SEQUENCE [LARGE SCALE GENOMIC DNA]</scope>
    <source>
        <strain evidence="1 2">DSM 11855</strain>
    </source>
</reference>
<dbReference type="Proteomes" id="UP000323733">
    <property type="component" value="Unassembled WGS sequence"/>
</dbReference>
<gene>
    <name evidence="1" type="ORF">SAMN02910340_01625</name>
</gene>
<accession>A0A1I6ZP01</accession>
<name>A0A1I6ZP01_METTE</name>
<proteinExistence type="predicted"/>
<dbReference type="EMBL" id="FPAO01000005">
    <property type="protein sequence ID" value="SFT64464.1"/>
    <property type="molecule type" value="Genomic_DNA"/>
</dbReference>
<evidence type="ECO:0000313" key="1">
    <source>
        <dbReference type="EMBL" id="SFT64464.1"/>
    </source>
</evidence>
<sequence>SNARSIKTRIEAFYFVMFLHGDIIFVNKPIRSVRYYILIVE</sequence>
<keyword evidence="2" id="KW-1185">Reference proteome</keyword>
<protein>
    <submittedName>
        <fullName evidence="1">Uncharacterized protein</fullName>
    </submittedName>
</protein>
<evidence type="ECO:0000313" key="2">
    <source>
        <dbReference type="Proteomes" id="UP000323733"/>
    </source>
</evidence>